<dbReference type="Proteomes" id="UP000093740">
    <property type="component" value="Chromosome"/>
</dbReference>
<dbReference type="Gene3D" id="3.30.70.1890">
    <property type="match status" value="1"/>
</dbReference>
<evidence type="ECO:0000256" key="1">
    <source>
        <dbReference type="ARBA" id="ARBA00023118"/>
    </source>
</evidence>
<protein>
    <submittedName>
        <fullName evidence="3">CRISPR-associated endoribonuclease Cas6</fullName>
    </submittedName>
</protein>
<keyword evidence="4" id="KW-1185">Reference proteome</keyword>
<evidence type="ECO:0000313" key="3">
    <source>
        <dbReference type="EMBL" id="AMW33140.2"/>
    </source>
</evidence>
<name>A0AAI8CMV6_FERIS</name>
<accession>A0AAI8CMV6</accession>
<evidence type="ECO:0000313" key="4">
    <source>
        <dbReference type="Proteomes" id="UP000093740"/>
    </source>
</evidence>
<dbReference type="Gene3D" id="3.30.70.1900">
    <property type="match status" value="1"/>
</dbReference>
<dbReference type="AlphaFoldDB" id="A0AAI8CMV6"/>
<evidence type="ECO:0000259" key="2">
    <source>
        <dbReference type="Pfam" id="PF01881"/>
    </source>
</evidence>
<sequence>MKFVMRGEVFPVSYNFLTLGIVKEALKNSSYDYYSELFYYEQKNNKKAKPFCTAIVLRSYKIENELFRLESPFEFWLSTPDPTFFTHLYNGMISLKSFDYKGMKFSLISASMLNEKLILTEKVVFKTISPICIKDKQGRYLDVGDAQFVENLNYYADLILKNFRKRGLKKSLEFQPIDMKKRVVKLGDDLIENKKYYVNSWYGEFLLSGDPEDLNLIYQLGLSCRRAEAFGLLEVVEVM</sequence>
<dbReference type="Pfam" id="PF01881">
    <property type="entry name" value="Cas_Cas6_C"/>
    <property type="match status" value="1"/>
</dbReference>
<gene>
    <name evidence="3" type="primary">cas6</name>
    <name evidence="3" type="ORF">NA23_07715</name>
</gene>
<dbReference type="GO" id="GO:0016788">
    <property type="term" value="F:hydrolase activity, acting on ester bonds"/>
    <property type="evidence" value="ECO:0007669"/>
    <property type="project" value="InterPro"/>
</dbReference>
<dbReference type="RefSeq" id="WP_236938692.1">
    <property type="nucleotide sequence ID" value="NZ_CP014334.2"/>
</dbReference>
<dbReference type="InterPro" id="IPR049435">
    <property type="entry name" value="Cas_Cas6_C"/>
</dbReference>
<dbReference type="EMBL" id="CP014334">
    <property type="protein sequence ID" value="AMW33140.2"/>
    <property type="molecule type" value="Genomic_DNA"/>
</dbReference>
<organism evidence="3 4">
    <name type="scientific">Fervidobacterium islandicum</name>
    <dbReference type="NCBI Taxonomy" id="2423"/>
    <lineage>
        <taxon>Bacteria</taxon>
        <taxon>Thermotogati</taxon>
        <taxon>Thermotogota</taxon>
        <taxon>Thermotogae</taxon>
        <taxon>Thermotogales</taxon>
        <taxon>Fervidobacteriaceae</taxon>
        <taxon>Fervidobacterium</taxon>
    </lineage>
</organism>
<feature type="domain" description="CRISPR associated protein Cas6 C-terminal" evidence="2">
    <location>
        <begin position="115"/>
        <end position="235"/>
    </location>
</feature>
<dbReference type="PANTHER" id="PTHR36984:SF3">
    <property type="entry name" value="CRISPR-ASSOCIATED ENDORIBONUCLEASE CAS6"/>
    <property type="match status" value="1"/>
</dbReference>
<reference evidence="3 4" key="1">
    <citation type="journal article" date="2015" name="Stand. Genomic Sci.">
        <title>Genome sequence of a native-feather degrading extremely thermophilic Eubacterium, Fervidobacterium islandicum AW-1.</title>
        <authorList>
            <person name="Lee Y.J."/>
            <person name="Jeong H."/>
            <person name="Park G.S."/>
            <person name="Kwak Y."/>
            <person name="Lee S.J."/>
            <person name="Lee S.J."/>
            <person name="Park M.K."/>
            <person name="Kim J.Y."/>
            <person name="Kang H.K."/>
            <person name="Shin J.H."/>
            <person name="Lee D.W."/>
        </authorList>
    </citation>
    <scope>NUCLEOTIDE SEQUENCE [LARGE SCALE GENOMIC DNA]</scope>
    <source>
        <strain evidence="3 4">AW-1</strain>
    </source>
</reference>
<dbReference type="GO" id="GO:0051607">
    <property type="term" value="P:defense response to virus"/>
    <property type="evidence" value="ECO:0007669"/>
    <property type="project" value="UniProtKB-KW"/>
</dbReference>
<dbReference type="InterPro" id="IPR045747">
    <property type="entry name" value="CRISPR-assoc_prot_Cas6_N_sf"/>
</dbReference>
<dbReference type="KEGG" id="fia:NA23_07715"/>
<proteinExistence type="predicted"/>
<dbReference type="InterPro" id="IPR010156">
    <property type="entry name" value="CRISPR-assoc_prot_Cas6"/>
</dbReference>
<dbReference type="NCBIfam" id="TIGR01877">
    <property type="entry name" value="cas_cas6"/>
    <property type="match status" value="1"/>
</dbReference>
<keyword evidence="1" id="KW-0051">Antiviral defense</keyword>
<dbReference type="PANTHER" id="PTHR36984">
    <property type="entry name" value="CRISPR-ASSOCIATED ENDORIBONUCLEASE CAS6 1"/>
    <property type="match status" value="1"/>
</dbReference>
<dbReference type="CDD" id="cd21140">
    <property type="entry name" value="Cas6_I-like"/>
    <property type="match status" value="1"/>
</dbReference>